<sequence>MDLTTATPTPATRPDGADGLRRHAPTLLRVALGVVFVWFGALKIANVTPVAALVADTLAFVPVPPELLLPALGAFEVVAGGLLIAGRLLRPVLAVLVAHLVGTFLVLVTLPGVAFQDGNPLLLTTEGEFVVKNLVLVAGALAVAAVLPPRSR</sequence>
<dbReference type="Pfam" id="PF07681">
    <property type="entry name" value="DoxX"/>
    <property type="match status" value="1"/>
</dbReference>
<dbReference type="EMBL" id="JAGSOV010000005">
    <property type="protein sequence ID" value="MCO1653656.1"/>
    <property type="molecule type" value="Genomic_DNA"/>
</dbReference>
<comment type="caution">
    <text evidence="6">The sequence shown here is derived from an EMBL/GenBank/DDBJ whole genome shotgun (WGS) entry which is preliminary data.</text>
</comment>
<dbReference type="Proteomes" id="UP001165283">
    <property type="component" value="Unassembled WGS sequence"/>
</dbReference>
<organism evidence="6 7">
    <name type="scientific">Pseudonocardia humida</name>
    <dbReference type="NCBI Taxonomy" id="2800819"/>
    <lineage>
        <taxon>Bacteria</taxon>
        <taxon>Bacillati</taxon>
        <taxon>Actinomycetota</taxon>
        <taxon>Actinomycetes</taxon>
        <taxon>Pseudonocardiales</taxon>
        <taxon>Pseudonocardiaceae</taxon>
        <taxon>Pseudonocardia</taxon>
    </lineage>
</organism>
<keyword evidence="7" id="KW-1185">Reference proteome</keyword>
<feature type="transmembrane region" description="Helical" evidence="5">
    <location>
        <begin position="129"/>
        <end position="147"/>
    </location>
</feature>
<dbReference type="RefSeq" id="WP_252435245.1">
    <property type="nucleotide sequence ID" value="NZ_JAGSOV010000005.1"/>
</dbReference>
<evidence type="ECO:0000256" key="5">
    <source>
        <dbReference type="SAM" id="Phobius"/>
    </source>
</evidence>
<keyword evidence="4 5" id="KW-0472">Membrane</keyword>
<reference evidence="6" key="1">
    <citation type="submission" date="2021-04" db="EMBL/GenBank/DDBJ databases">
        <title>Pseudonocardia sp. nov., isolated from sandy soil of mangrove forest.</title>
        <authorList>
            <person name="Zan Z."/>
            <person name="Huang R."/>
            <person name="Liu W."/>
        </authorList>
    </citation>
    <scope>NUCLEOTIDE SEQUENCE</scope>
    <source>
        <strain evidence="6">S2-4</strain>
    </source>
</reference>
<keyword evidence="2 5" id="KW-0812">Transmembrane</keyword>
<feature type="transmembrane region" description="Helical" evidence="5">
    <location>
        <begin position="30"/>
        <end position="55"/>
    </location>
</feature>
<accession>A0ABT0ZSF8</accession>
<evidence type="ECO:0000256" key="4">
    <source>
        <dbReference type="ARBA" id="ARBA00023136"/>
    </source>
</evidence>
<proteinExistence type="predicted"/>
<evidence type="ECO:0000313" key="7">
    <source>
        <dbReference type="Proteomes" id="UP001165283"/>
    </source>
</evidence>
<feature type="transmembrane region" description="Helical" evidence="5">
    <location>
        <begin position="92"/>
        <end position="114"/>
    </location>
</feature>
<evidence type="ECO:0000256" key="1">
    <source>
        <dbReference type="ARBA" id="ARBA00004141"/>
    </source>
</evidence>
<evidence type="ECO:0000256" key="2">
    <source>
        <dbReference type="ARBA" id="ARBA00022692"/>
    </source>
</evidence>
<comment type="subcellular location">
    <subcellularLocation>
        <location evidence="1">Membrane</location>
        <topology evidence="1">Multi-pass membrane protein</topology>
    </subcellularLocation>
</comment>
<evidence type="ECO:0000256" key="3">
    <source>
        <dbReference type="ARBA" id="ARBA00022989"/>
    </source>
</evidence>
<evidence type="ECO:0000313" key="6">
    <source>
        <dbReference type="EMBL" id="MCO1653656.1"/>
    </source>
</evidence>
<gene>
    <name evidence="6" type="ORF">KDL28_01160</name>
</gene>
<feature type="transmembrane region" description="Helical" evidence="5">
    <location>
        <begin position="67"/>
        <end position="85"/>
    </location>
</feature>
<name>A0ABT0ZSF8_9PSEU</name>
<dbReference type="InterPro" id="IPR032808">
    <property type="entry name" value="DoxX"/>
</dbReference>
<protein>
    <submittedName>
        <fullName evidence="6">DoxX family protein</fullName>
    </submittedName>
</protein>
<keyword evidence="3 5" id="KW-1133">Transmembrane helix</keyword>